<protein>
    <submittedName>
        <fullName evidence="2">Uncharacterized protein</fullName>
    </submittedName>
</protein>
<feature type="compositionally biased region" description="Acidic residues" evidence="1">
    <location>
        <begin position="56"/>
        <end position="68"/>
    </location>
</feature>
<proteinExistence type="predicted"/>
<name>A0AA36MK38_9DINO</name>
<evidence type="ECO:0000256" key="1">
    <source>
        <dbReference type="SAM" id="MobiDB-lite"/>
    </source>
</evidence>
<dbReference type="EMBL" id="CAUJNA010000025">
    <property type="protein sequence ID" value="CAJ1370543.1"/>
    <property type="molecule type" value="Genomic_DNA"/>
</dbReference>
<accession>A0AA36MK38</accession>
<evidence type="ECO:0000313" key="2">
    <source>
        <dbReference type="EMBL" id="CAJ1370543.1"/>
    </source>
</evidence>
<comment type="caution">
    <text evidence="2">The sequence shown here is derived from an EMBL/GenBank/DDBJ whole genome shotgun (WGS) entry which is preliminary data.</text>
</comment>
<reference evidence="2" key="1">
    <citation type="submission" date="2023-08" db="EMBL/GenBank/DDBJ databases">
        <authorList>
            <person name="Chen Y."/>
            <person name="Shah S."/>
            <person name="Dougan E. K."/>
            <person name="Thang M."/>
            <person name="Chan C."/>
        </authorList>
    </citation>
    <scope>NUCLEOTIDE SEQUENCE</scope>
</reference>
<dbReference type="AlphaFoldDB" id="A0AA36MK38"/>
<dbReference type="Proteomes" id="UP001178507">
    <property type="component" value="Unassembled WGS sequence"/>
</dbReference>
<organism evidence="2 3">
    <name type="scientific">Effrenium voratum</name>
    <dbReference type="NCBI Taxonomy" id="2562239"/>
    <lineage>
        <taxon>Eukaryota</taxon>
        <taxon>Sar</taxon>
        <taxon>Alveolata</taxon>
        <taxon>Dinophyceae</taxon>
        <taxon>Suessiales</taxon>
        <taxon>Symbiodiniaceae</taxon>
        <taxon>Effrenium</taxon>
    </lineage>
</organism>
<evidence type="ECO:0000313" key="3">
    <source>
        <dbReference type="Proteomes" id="UP001178507"/>
    </source>
</evidence>
<gene>
    <name evidence="2" type="ORF">EVOR1521_LOCUS1097</name>
</gene>
<keyword evidence="3" id="KW-1185">Reference proteome</keyword>
<sequence length="214" mass="23483">MKESDEERPLAKRSRRMVRRLSGIGGIGGRAVESSSSSFFSAVMPSQEAMEVAGEEKEDEAKQDEDEDAKVASQMDRCFGEPELCLCKVWGRKGEPPRRCKGKAKQSLCCARHAHSKNAVSWFDEVRVAWAVLRADLQNDAFAVAAERAFRKHPEADKDGRVPCRSFPVRRHGWAGALQKALRYIQGEPLGAGQAGLGVLAKLWAGGRSEGELG</sequence>
<feature type="region of interest" description="Disordered" evidence="1">
    <location>
        <begin position="22"/>
        <end position="68"/>
    </location>
</feature>